<keyword evidence="3" id="KW-1185">Reference proteome</keyword>
<feature type="compositionally biased region" description="Polar residues" evidence="1">
    <location>
        <begin position="253"/>
        <end position="276"/>
    </location>
</feature>
<dbReference type="Proteomes" id="UP001549749">
    <property type="component" value="Unassembled WGS sequence"/>
</dbReference>
<dbReference type="InterPro" id="IPR050708">
    <property type="entry name" value="T6SS_VgrG/RHS"/>
</dbReference>
<dbReference type="InterPro" id="IPR022385">
    <property type="entry name" value="Rhs_assc_core"/>
</dbReference>
<organism evidence="2 3">
    <name type="scientific">Chitinophaga defluvii</name>
    <dbReference type="NCBI Taxonomy" id="3163343"/>
    <lineage>
        <taxon>Bacteria</taxon>
        <taxon>Pseudomonadati</taxon>
        <taxon>Bacteroidota</taxon>
        <taxon>Chitinophagia</taxon>
        <taxon>Chitinophagales</taxon>
        <taxon>Chitinophagaceae</taxon>
        <taxon>Chitinophaga</taxon>
    </lineage>
</organism>
<dbReference type="RefSeq" id="WP_354664131.1">
    <property type="nucleotide sequence ID" value="NZ_JBEXAC010000004.1"/>
</dbReference>
<feature type="region of interest" description="Disordered" evidence="1">
    <location>
        <begin position="210"/>
        <end position="329"/>
    </location>
</feature>
<proteinExistence type="predicted"/>
<dbReference type="Gene3D" id="2.180.10.10">
    <property type="entry name" value="RHS repeat-associated core"/>
    <property type="match status" value="1"/>
</dbReference>
<gene>
    <name evidence="2" type="ORF">ABR189_29520</name>
</gene>
<evidence type="ECO:0000256" key="1">
    <source>
        <dbReference type="SAM" id="MobiDB-lite"/>
    </source>
</evidence>
<reference evidence="2 3" key="1">
    <citation type="submission" date="2024-06" db="EMBL/GenBank/DDBJ databases">
        <title>Chitinophaga defluvii sp. nov., isolated from municipal sewage.</title>
        <authorList>
            <person name="Zhang L."/>
        </authorList>
    </citation>
    <scope>NUCLEOTIDE SEQUENCE [LARGE SCALE GENOMIC DNA]</scope>
    <source>
        <strain evidence="2 3">H8</strain>
    </source>
</reference>
<sequence length="329" mass="36450">MVVQQSGFLYVYTSNESPQDVFFDNVTVALANGPFLEETHYYPFGLTMAGISSNALKGTNYPENRIKYNGNELQTKEFSDESGLEWYDFNARLYDQQIGRFQQIDPWIEFGSQEILTPYQFSLNNPIRYNDPDGKCPICPVIPYIIEGAEIAWSAGRSAKAVQTVLNVMSELAGKGGDVRTPMQMVNPAPADNTVVAKDIPKDELEKGPETIVLPAPPADGSADAPTSNNTDVSNNTTEGTRRQHRLSDKGEPNSTQTNAPGTTTKKYGPDGNTQKEYNKGHPGKNVPKNERRDHVHDYKPDPRNPSGRGKRQPGRPPKKNEAKKDFGL</sequence>
<feature type="compositionally biased region" description="Low complexity" evidence="1">
    <location>
        <begin position="219"/>
        <end position="238"/>
    </location>
</feature>
<feature type="compositionally biased region" description="Basic residues" evidence="1">
    <location>
        <begin position="309"/>
        <end position="318"/>
    </location>
</feature>
<comment type="caution">
    <text evidence="2">The sequence shown here is derived from an EMBL/GenBank/DDBJ whole genome shotgun (WGS) entry which is preliminary data.</text>
</comment>
<evidence type="ECO:0000313" key="2">
    <source>
        <dbReference type="EMBL" id="MET7001558.1"/>
    </source>
</evidence>
<name>A0ABV2TEW0_9BACT</name>
<dbReference type="NCBIfam" id="TIGR03696">
    <property type="entry name" value="Rhs_assc_core"/>
    <property type="match status" value="1"/>
</dbReference>
<evidence type="ECO:0000313" key="3">
    <source>
        <dbReference type="Proteomes" id="UP001549749"/>
    </source>
</evidence>
<accession>A0ABV2TEW0</accession>
<dbReference type="EMBL" id="JBEXAC010000004">
    <property type="protein sequence ID" value="MET7001558.1"/>
    <property type="molecule type" value="Genomic_DNA"/>
</dbReference>
<dbReference type="PANTHER" id="PTHR32305">
    <property type="match status" value="1"/>
</dbReference>
<feature type="compositionally biased region" description="Basic and acidic residues" evidence="1">
    <location>
        <begin position="319"/>
        <end position="329"/>
    </location>
</feature>
<feature type="region of interest" description="Disordered" evidence="1">
    <location>
        <begin position="176"/>
        <end position="196"/>
    </location>
</feature>
<feature type="compositionally biased region" description="Basic and acidic residues" evidence="1">
    <location>
        <begin position="240"/>
        <end position="252"/>
    </location>
</feature>
<dbReference type="PANTHER" id="PTHR32305:SF15">
    <property type="entry name" value="PROTEIN RHSA-RELATED"/>
    <property type="match status" value="1"/>
</dbReference>
<feature type="compositionally biased region" description="Basic and acidic residues" evidence="1">
    <location>
        <begin position="288"/>
        <end position="303"/>
    </location>
</feature>
<protein>
    <submittedName>
        <fullName evidence="2">RHS repeat-associated core domain-containing protein</fullName>
    </submittedName>
</protein>